<dbReference type="OrthoDB" id="68056at2759"/>
<comment type="function">
    <text evidence="2">Catalyzes the attachment of arginine to tRNA(Arg) in a two-step reaction: arginine is first activated by ATP to form Arg-AMP and then transferred to the acceptor end of tRNA(Arg).</text>
</comment>
<dbReference type="PANTHER" id="PTHR11956:SF11">
    <property type="entry name" value="ARGININE--TRNA LIGASE, MITOCHONDRIAL-RELATED"/>
    <property type="match status" value="1"/>
</dbReference>
<gene>
    <name evidence="3" type="ORF">FBUS_04153</name>
</gene>
<sequence length="232" mass="25561">MVLQAVRYPHAIQYDVFIPYFPSRYFSSGNPTGSTASHCSSSPSPPAAECYRIHIPFGRVQGASTRRGKGVTLSDILDNSREVILHRMAKSPNTRFPDVSDPTLSETKRQEILDIADHLGVTCLVVEFLRQRRQKPVRLRSFLGNPVSNNSPDDLSLGANGGVDTTDLSGLGLQYCHARLCSAVVNSVWRNAMVLNCDDPSIQLLRLSSFLAARNVLAVCLRLLGIRPLRTI</sequence>
<dbReference type="Gene3D" id="3.40.50.620">
    <property type="entry name" value="HUPs"/>
    <property type="match status" value="1"/>
</dbReference>
<evidence type="ECO:0000313" key="3">
    <source>
        <dbReference type="EMBL" id="KAA0191108.1"/>
    </source>
</evidence>
<dbReference type="GO" id="GO:0004814">
    <property type="term" value="F:arginine-tRNA ligase activity"/>
    <property type="evidence" value="ECO:0007669"/>
    <property type="project" value="InterPro"/>
</dbReference>
<organism evidence="3 4">
    <name type="scientific">Fasciolopsis buskii</name>
    <dbReference type="NCBI Taxonomy" id="27845"/>
    <lineage>
        <taxon>Eukaryota</taxon>
        <taxon>Metazoa</taxon>
        <taxon>Spiralia</taxon>
        <taxon>Lophotrochozoa</taxon>
        <taxon>Platyhelminthes</taxon>
        <taxon>Trematoda</taxon>
        <taxon>Digenea</taxon>
        <taxon>Plagiorchiida</taxon>
        <taxon>Echinostomata</taxon>
        <taxon>Echinostomatoidea</taxon>
        <taxon>Fasciolidae</taxon>
        <taxon>Fasciolopsis</taxon>
    </lineage>
</organism>
<reference evidence="3" key="1">
    <citation type="submission" date="2019-05" db="EMBL/GenBank/DDBJ databases">
        <title>Annotation for the trematode Fasciolopsis buski.</title>
        <authorList>
            <person name="Choi Y.-J."/>
        </authorList>
    </citation>
    <scope>NUCLEOTIDE SEQUENCE</scope>
    <source>
        <strain evidence="3">HT</strain>
        <tissue evidence="3">Whole worm</tissue>
    </source>
</reference>
<proteinExistence type="predicted"/>
<dbReference type="EMBL" id="LUCM01006553">
    <property type="protein sequence ID" value="KAA0191108.1"/>
    <property type="molecule type" value="Genomic_DNA"/>
</dbReference>
<keyword evidence="4" id="KW-1185">Reference proteome</keyword>
<dbReference type="InterPro" id="IPR014729">
    <property type="entry name" value="Rossmann-like_a/b/a_fold"/>
</dbReference>
<dbReference type="PANTHER" id="PTHR11956">
    <property type="entry name" value="ARGINYL-TRNA SYNTHETASE"/>
    <property type="match status" value="1"/>
</dbReference>
<dbReference type="GO" id="GO:0005524">
    <property type="term" value="F:ATP binding"/>
    <property type="evidence" value="ECO:0007669"/>
    <property type="project" value="InterPro"/>
</dbReference>
<dbReference type="GO" id="GO:0005739">
    <property type="term" value="C:mitochondrion"/>
    <property type="evidence" value="ECO:0007669"/>
    <property type="project" value="TreeGrafter"/>
</dbReference>
<dbReference type="AlphaFoldDB" id="A0A8E0RUG6"/>
<name>A0A8E0RUG6_9TREM</name>
<accession>A0A8E0RUG6</accession>
<evidence type="ECO:0000313" key="4">
    <source>
        <dbReference type="Proteomes" id="UP000728185"/>
    </source>
</evidence>
<evidence type="ECO:0000256" key="2">
    <source>
        <dbReference type="ARBA" id="ARBA00049595"/>
    </source>
</evidence>
<dbReference type="GO" id="GO:0006420">
    <property type="term" value="P:arginyl-tRNA aminoacylation"/>
    <property type="evidence" value="ECO:0007669"/>
    <property type="project" value="InterPro"/>
</dbReference>
<comment type="caution">
    <text evidence="3">The sequence shown here is derived from an EMBL/GenBank/DDBJ whole genome shotgun (WGS) entry which is preliminary data.</text>
</comment>
<dbReference type="GO" id="GO:0032543">
    <property type="term" value="P:mitochondrial translation"/>
    <property type="evidence" value="ECO:0007669"/>
    <property type="project" value="TreeGrafter"/>
</dbReference>
<evidence type="ECO:0000256" key="1">
    <source>
        <dbReference type="ARBA" id="ARBA00039495"/>
    </source>
</evidence>
<keyword evidence="3" id="KW-0436">Ligase</keyword>
<dbReference type="Proteomes" id="UP000728185">
    <property type="component" value="Unassembled WGS sequence"/>
</dbReference>
<protein>
    <recommendedName>
        <fullName evidence="1">Probable arginine--tRNA ligase, mitochondrial</fullName>
    </recommendedName>
</protein>
<dbReference type="InterPro" id="IPR001278">
    <property type="entry name" value="Arg-tRNA-ligase"/>
</dbReference>